<organism evidence="3">
    <name type="scientific">viral metagenome</name>
    <dbReference type="NCBI Taxonomy" id="1070528"/>
    <lineage>
        <taxon>unclassified sequences</taxon>
        <taxon>metagenomes</taxon>
        <taxon>organismal metagenomes</taxon>
    </lineage>
</organism>
<protein>
    <recommendedName>
        <fullName evidence="4">Nucleotide-diphospho-sugar transferase domain-containing protein</fullName>
    </recommendedName>
</protein>
<dbReference type="Pfam" id="PF03314">
    <property type="entry name" value="DUF273"/>
    <property type="match status" value="1"/>
</dbReference>
<dbReference type="PANTHER" id="PTHR31306">
    <property type="entry name" value="ALPHA-1,6-MANNOSYLTRANSFERASE MNN11-RELATED"/>
    <property type="match status" value="1"/>
</dbReference>
<accession>A0A6C0DNP3</accession>
<dbReference type="PANTHER" id="PTHR31306:SF4">
    <property type="entry name" value="ALPHA-1,2-GALACTOSYLTRANSFERASE"/>
    <property type="match status" value="1"/>
</dbReference>
<proteinExistence type="predicted"/>
<sequence>MRVGVVMFYDDAIREYGDLTRQINELYCKKHELELICGREKTYANRHPAWERLPLILEHLKNYDYLVWIDADAFFYYHSINIIDFIQSNPVSDFLFSQDLGNRNLNTGIFVVKNTNYAHMFLQKWAYDEELFKTNPYPQWWDQGVLINMITYNTLDIHNHCSSYNYGVLQHFFKHELRSQKIKPFIIHLASWSKQERVLTAKMYLDMIKTNLVSLDTNKSEII</sequence>
<dbReference type="InterPro" id="IPR008630">
    <property type="entry name" value="Glyco_trans_34"/>
</dbReference>
<evidence type="ECO:0000256" key="2">
    <source>
        <dbReference type="ARBA" id="ARBA00022679"/>
    </source>
</evidence>
<dbReference type="Gene3D" id="3.90.550.10">
    <property type="entry name" value="Spore Coat Polysaccharide Biosynthesis Protein SpsA, Chain A"/>
    <property type="match status" value="1"/>
</dbReference>
<keyword evidence="1" id="KW-0328">Glycosyltransferase</keyword>
<dbReference type="SUPFAM" id="SSF53448">
    <property type="entry name" value="Nucleotide-diphospho-sugar transferases"/>
    <property type="match status" value="1"/>
</dbReference>
<reference evidence="3" key="1">
    <citation type="journal article" date="2020" name="Nature">
        <title>Giant virus diversity and host interactions through global metagenomics.</title>
        <authorList>
            <person name="Schulz F."/>
            <person name="Roux S."/>
            <person name="Paez-Espino D."/>
            <person name="Jungbluth S."/>
            <person name="Walsh D.A."/>
            <person name="Denef V.J."/>
            <person name="McMahon K.D."/>
            <person name="Konstantinidis K.T."/>
            <person name="Eloe-Fadrosh E.A."/>
            <person name="Kyrpides N.C."/>
            <person name="Woyke T."/>
        </authorList>
    </citation>
    <scope>NUCLEOTIDE SEQUENCE</scope>
    <source>
        <strain evidence="3">GVMAG-M-3300023174-47</strain>
    </source>
</reference>
<dbReference type="GO" id="GO:0000139">
    <property type="term" value="C:Golgi membrane"/>
    <property type="evidence" value="ECO:0007669"/>
    <property type="project" value="TreeGrafter"/>
</dbReference>
<evidence type="ECO:0000313" key="3">
    <source>
        <dbReference type="EMBL" id="QHT18538.1"/>
    </source>
</evidence>
<dbReference type="GO" id="GO:0016757">
    <property type="term" value="F:glycosyltransferase activity"/>
    <property type="evidence" value="ECO:0007669"/>
    <property type="project" value="UniProtKB-KW"/>
</dbReference>
<dbReference type="InterPro" id="IPR029044">
    <property type="entry name" value="Nucleotide-diphossugar_trans"/>
</dbReference>
<keyword evidence="2" id="KW-0808">Transferase</keyword>
<dbReference type="EMBL" id="MN739658">
    <property type="protein sequence ID" value="QHT18538.1"/>
    <property type="molecule type" value="Genomic_DNA"/>
</dbReference>
<dbReference type="GO" id="GO:0006487">
    <property type="term" value="P:protein N-linked glycosylation"/>
    <property type="evidence" value="ECO:0007669"/>
    <property type="project" value="TreeGrafter"/>
</dbReference>
<dbReference type="InterPro" id="IPR004988">
    <property type="entry name" value="DUF273"/>
</dbReference>
<dbReference type="AlphaFoldDB" id="A0A6C0DNP3"/>
<evidence type="ECO:0000256" key="1">
    <source>
        <dbReference type="ARBA" id="ARBA00022676"/>
    </source>
</evidence>
<evidence type="ECO:0008006" key="4">
    <source>
        <dbReference type="Google" id="ProtNLM"/>
    </source>
</evidence>
<name>A0A6C0DNP3_9ZZZZ</name>